<evidence type="ECO:0000313" key="5">
    <source>
        <dbReference type="Proteomes" id="UP000036987"/>
    </source>
</evidence>
<keyword evidence="2" id="KW-0677">Repeat</keyword>
<dbReference type="NCBIfam" id="TIGR00756">
    <property type="entry name" value="PPR"/>
    <property type="match status" value="2"/>
</dbReference>
<organism evidence="4 5">
    <name type="scientific">Zostera marina</name>
    <name type="common">Eelgrass</name>
    <dbReference type="NCBI Taxonomy" id="29655"/>
    <lineage>
        <taxon>Eukaryota</taxon>
        <taxon>Viridiplantae</taxon>
        <taxon>Streptophyta</taxon>
        <taxon>Embryophyta</taxon>
        <taxon>Tracheophyta</taxon>
        <taxon>Spermatophyta</taxon>
        <taxon>Magnoliopsida</taxon>
        <taxon>Liliopsida</taxon>
        <taxon>Zosteraceae</taxon>
        <taxon>Zostera</taxon>
    </lineage>
</organism>
<dbReference type="GO" id="GO:0006397">
    <property type="term" value="P:mRNA processing"/>
    <property type="evidence" value="ECO:0000318"/>
    <property type="project" value="GO_Central"/>
</dbReference>
<dbReference type="Gene3D" id="1.25.40.10">
    <property type="entry name" value="Tetratricopeptide repeat domain"/>
    <property type="match status" value="2"/>
</dbReference>
<dbReference type="AlphaFoldDB" id="A0A0K9PEK5"/>
<dbReference type="PANTHER" id="PTHR47939">
    <property type="entry name" value="MEMBRANE-ASSOCIATED SALT-INDUCIBLE PROTEIN-LIKE"/>
    <property type="match status" value="1"/>
</dbReference>
<dbReference type="GO" id="GO:0003729">
    <property type="term" value="F:mRNA binding"/>
    <property type="evidence" value="ECO:0000318"/>
    <property type="project" value="GO_Central"/>
</dbReference>
<dbReference type="PANTHER" id="PTHR47939:SF12">
    <property type="entry name" value="PENTACOTRIPEPTIDE-REPEAT REGION OF PRORP DOMAIN-CONTAINING PROTEIN"/>
    <property type="match status" value="1"/>
</dbReference>
<comment type="similarity">
    <text evidence="1">Belongs to the PPR family. P subfamily.</text>
</comment>
<dbReference type="Pfam" id="PF01535">
    <property type="entry name" value="PPR"/>
    <property type="match status" value="2"/>
</dbReference>
<dbReference type="OrthoDB" id="1846553at2759"/>
<evidence type="ECO:0000313" key="4">
    <source>
        <dbReference type="EMBL" id="KMZ67508.1"/>
    </source>
</evidence>
<sequence>MVIFAVILRKFAQRETQPAFFFSFFSRHFCTTNTTATIPTNLTHLVDVCTVLYQHQNSPDQKLYSRIRTIQFDLTHEFFLQVCNKFPFSWKPVYRFYLFTLTPPPSSSSAFFVHTTVSVNKVIDVLGKDRNVPLLWDFLQEMSEAGKTNERSYILAARYFAEGRQIGKLVGIFELIKKHDPNGHTVGTLNKFVDMLCRRKLVVEATEVVKKLRSTIPPNGETHGHLISGLCKKGDLIGATKIWNSVMNMEMDIQINCYEEMMVSFFKMNRWEDGGRMFVAMRQRRLGELSISLYNTYITWMCKKGKILASMQVLGEMVKRGFGYNAETMSSILYGLVIRRKVREAWRVLDEVVGFDAGKYDDIIRVYHGLMKGFLRLKRPSDATRVFVEMVERGCEPIMHTYIMLLQGHMGRKGRKDRDPLVNFGSIFVGGLVKVGKTLEATKYVERMLVGHSRGTIDVPRFDYNKFLHSFSNEEGVVMFREVGKKMKEVGMEDLGHVFLRYGKKMTTRDRRRRLPLGSLVQHDEITQVVLA</sequence>
<feature type="repeat" description="PPR" evidence="3">
    <location>
        <begin position="363"/>
        <end position="397"/>
    </location>
</feature>
<gene>
    <name evidence="4" type="ORF">ZOSMA_265G00170</name>
</gene>
<feature type="repeat" description="PPR" evidence="3">
    <location>
        <begin position="290"/>
        <end position="324"/>
    </location>
</feature>
<dbReference type="InterPro" id="IPR011990">
    <property type="entry name" value="TPR-like_helical_dom_sf"/>
</dbReference>
<dbReference type="STRING" id="29655.A0A0K9PEK5"/>
<keyword evidence="5" id="KW-1185">Reference proteome</keyword>
<accession>A0A0K9PEK5</accession>
<protein>
    <submittedName>
        <fullName evidence="4">Pentatricopeptide repeat-containing protein</fullName>
    </submittedName>
</protein>
<name>A0A0K9PEK5_ZOSMR</name>
<evidence type="ECO:0000256" key="3">
    <source>
        <dbReference type="PROSITE-ProRule" id="PRU00708"/>
    </source>
</evidence>
<evidence type="ECO:0000256" key="2">
    <source>
        <dbReference type="ARBA" id="ARBA00022737"/>
    </source>
</evidence>
<comment type="caution">
    <text evidence="4">The sequence shown here is derived from an EMBL/GenBank/DDBJ whole genome shotgun (WGS) entry which is preliminary data.</text>
</comment>
<evidence type="ECO:0000256" key="1">
    <source>
        <dbReference type="ARBA" id="ARBA00007626"/>
    </source>
</evidence>
<dbReference type="GO" id="GO:0005737">
    <property type="term" value="C:cytoplasm"/>
    <property type="evidence" value="ECO:0000318"/>
    <property type="project" value="GO_Central"/>
</dbReference>
<reference evidence="5" key="1">
    <citation type="journal article" date="2016" name="Nature">
        <title>The genome of the seagrass Zostera marina reveals angiosperm adaptation to the sea.</title>
        <authorList>
            <person name="Olsen J.L."/>
            <person name="Rouze P."/>
            <person name="Verhelst B."/>
            <person name="Lin Y.-C."/>
            <person name="Bayer T."/>
            <person name="Collen J."/>
            <person name="Dattolo E."/>
            <person name="De Paoli E."/>
            <person name="Dittami S."/>
            <person name="Maumus F."/>
            <person name="Michel G."/>
            <person name="Kersting A."/>
            <person name="Lauritano C."/>
            <person name="Lohaus R."/>
            <person name="Toepel M."/>
            <person name="Tonon T."/>
            <person name="Vanneste K."/>
            <person name="Amirebrahimi M."/>
            <person name="Brakel J."/>
            <person name="Bostroem C."/>
            <person name="Chovatia M."/>
            <person name="Grimwood J."/>
            <person name="Jenkins J.W."/>
            <person name="Jueterbock A."/>
            <person name="Mraz A."/>
            <person name="Stam W.T."/>
            <person name="Tice H."/>
            <person name="Bornberg-Bauer E."/>
            <person name="Green P.J."/>
            <person name="Pearson G.A."/>
            <person name="Procaccini G."/>
            <person name="Duarte C.M."/>
            <person name="Schmutz J."/>
            <person name="Reusch T.B.H."/>
            <person name="Van de Peer Y."/>
        </authorList>
    </citation>
    <scope>NUCLEOTIDE SEQUENCE [LARGE SCALE GENOMIC DNA]</scope>
    <source>
        <strain evidence="5">cv. Finnish</strain>
    </source>
</reference>
<dbReference type="InterPro" id="IPR002885">
    <property type="entry name" value="PPR_rpt"/>
</dbReference>
<dbReference type="InterPro" id="IPR050667">
    <property type="entry name" value="PPR-containing_protein"/>
</dbReference>
<dbReference type="PROSITE" id="PS51375">
    <property type="entry name" value="PPR"/>
    <property type="match status" value="2"/>
</dbReference>
<dbReference type="Pfam" id="PF13041">
    <property type="entry name" value="PPR_2"/>
    <property type="match status" value="1"/>
</dbReference>
<dbReference type="OMA" id="EFFHLMN"/>
<dbReference type="EMBL" id="LFYR01000903">
    <property type="protein sequence ID" value="KMZ67508.1"/>
    <property type="molecule type" value="Genomic_DNA"/>
</dbReference>
<dbReference type="Proteomes" id="UP000036987">
    <property type="component" value="Unassembled WGS sequence"/>
</dbReference>
<proteinExistence type="inferred from homology"/>